<accession>A0ABW8ESQ8</accession>
<dbReference type="RefSeq" id="WP_402698067.1">
    <property type="nucleotide sequence ID" value="NZ_JBIUZV010000001.1"/>
</dbReference>
<evidence type="ECO:0000313" key="2">
    <source>
        <dbReference type="Proteomes" id="UP001617427"/>
    </source>
</evidence>
<proteinExistence type="predicted"/>
<sequence>MDEIVRQAMAKWPNVPHCFGWLRLDARGGWRMRDERAQHLDLPGERIAHPALLAFIERNYASDETGRWYFQNGPQRVYVDLELMPYIVRTQPGADGGTELVLHTGQRMGKIDAAWLDGQGRLYLSNGEKTGALDDRDMSHMLSALKVDGSADEDALLRWMEGNDAGTVLRLEHAGRVVTVQRLDQNGLARHFGFVATPPQE</sequence>
<dbReference type="EMBL" id="JBIUZV010000001">
    <property type="protein sequence ID" value="MFJ3044491.1"/>
    <property type="molecule type" value="Genomic_DNA"/>
</dbReference>
<evidence type="ECO:0000313" key="1">
    <source>
        <dbReference type="EMBL" id="MFJ3044491.1"/>
    </source>
</evidence>
<comment type="caution">
    <text evidence="1">The sequence shown here is derived from an EMBL/GenBank/DDBJ whole genome shotgun (WGS) entry which is preliminary data.</text>
</comment>
<reference evidence="1 2" key="1">
    <citation type="submission" date="2024-10" db="EMBL/GenBank/DDBJ databases">
        <title>The Natural Products Discovery Center: Release of the First 8490 Sequenced Strains for Exploring Actinobacteria Biosynthetic Diversity.</title>
        <authorList>
            <person name="Kalkreuter E."/>
            <person name="Kautsar S.A."/>
            <person name="Yang D."/>
            <person name="Bader C.D."/>
            <person name="Teijaro C.N."/>
            <person name="Fluegel L."/>
            <person name="Davis C.M."/>
            <person name="Simpson J.R."/>
            <person name="Lauterbach L."/>
            <person name="Steele A.D."/>
            <person name="Gui C."/>
            <person name="Meng S."/>
            <person name="Li G."/>
            <person name="Viehrig K."/>
            <person name="Ye F."/>
            <person name="Su P."/>
            <person name="Kiefer A.F."/>
            <person name="Nichols A."/>
            <person name="Cepeda A.J."/>
            <person name="Yan W."/>
            <person name="Fan B."/>
            <person name="Jiang Y."/>
            <person name="Adhikari A."/>
            <person name="Zheng C.-J."/>
            <person name="Schuster L."/>
            <person name="Cowan T.M."/>
            <person name="Smanski M.J."/>
            <person name="Chevrette M.G."/>
            <person name="De Carvalho L.P.S."/>
            <person name="Shen B."/>
        </authorList>
    </citation>
    <scope>NUCLEOTIDE SEQUENCE [LARGE SCALE GENOMIC DNA]</scope>
    <source>
        <strain evidence="1 2">NPDC087045</strain>
    </source>
</reference>
<gene>
    <name evidence="1" type="ORF">ACIPEN_01555</name>
</gene>
<dbReference type="Pfam" id="PF11161">
    <property type="entry name" value="DUF2944"/>
    <property type="match status" value="1"/>
</dbReference>
<protein>
    <submittedName>
        <fullName evidence="1">DUF2946 family protein</fullName>
    </submittedName>
</protein>
<dbReference type="InterPro" id="IPR021332">
    <property type="entry name" value="DUF2944"/>
</dbReference>
<dbReference type="Proteomes" id="UP001617427">
    <property type="component" value="Unassembled WGS sequence"/>
</dbReference>
<name>A0ABW8ESQ8_9BURK</name>
<organism evidence="1 2">
    <name type="scientific">Herbaspirillum chlorophenolicum</name>
    <dbReference type="NCBI Taxonomy" id="211589"/>
    <lineage>
        <taxon>Bacteria</taxon>
        <taxon>Pseudomonadati</taxon>
        <taxon>Pseudomonadota</taxon>
        <taxon>Betaproteobacteria</taxon>
        <taxon>Burkholderiales</taxon>
        <taxon>Oxalobacteraceae</taxon>
        <taxon>Herbaspirillum</taxon>
    </lineage>
</organism>
<keyword evidence="2" id="KW-1185">Reference proteome</keyword>